<dbReference type="PANTHER" id="PTHR43130">
    <property type="entry name" value="ARAC-FAMILY TRANSCRIPTIONAL REGULATOR"/>
    <property type="match status" value="1"/>
</dbReference>
<dbReference type="Pfam" id="PF12833">
    <property type="entry name" value="HTH_18"/>
    <property type="match status" value="1"/>
</dbReference>
<sequence length="323" mass="34542">MPVHEVLIPLFDGVQPLDVAGPHEVLAGAGQLLEHRGRGSGYRVTLAAERPGPVRGLSGLQLVADVPLPESGPIGTLLVPGGETATGMSGADPFVDWLRRAAGRAERVVSVCTGSFALAAAGLLDGLCATTHWHYALDLARAHPSVDVRPDAIYLRQGRIWTSAGVTAGIDLALALVEADHGAEVAQHVARHLVVFLRRPGGQSQFAGPVWTPPARRPGVREAQDLIHGDPTADLRVSVLASRVGMSERHFSREFTRALGCPPGDYVEQVRVDTARRLLETEPVLVTVAAARAGFGSAETMRRAFLRRLGVAPDHYRRRFAVH</sequence>
<dbReference type="SMART" id="SM00342">
    <property type="entry name" value="HTH_ARAC"/>
    <property type="match status" value="1"/>
</dbReference>
<organism evidence="4 5">
    <name type="scientific">Pseudonocardia hierapolitana</name>
    <dbReference type="NCBI Taxonomy" id="1128676"/>
    <lineage>
        <taxon>Bacteria</taxon>
        <taxon>Bacillati</taxon>
        <taxon>Actinomycetota</taxon>
        <taxon>Actinomycetes</taxon>
        <taxon>Pseudonocardiales</taxon>
        <taxon>Pseudonocardiaceae</taxon>
        <taxon>Pseudonocardia</taxon>
    </lineage>
</organism>
<dbReference type="Gene3D" id="3.40.50.880">
    <property type="match status" value="1"/>
</dbReference>
<dbReference type="InterPro" id="IPR009057">
    <property type="entry name" value="Homeodomain-like_sf"/>
</dbReference>
<gene>
    <name evidence="4" type="ORF">FHX44_113617</name>
</gene>
<evidence type="ECO:0000313" key="5">
    <source>
        <dbReference type="Proteomes" id="UP000321261"/>
    </source>
</evidence>
<evidence type="ECO:0000259" key="3">
    <source>
        <dbReference type="PROSITE" id="PS01124"/>
    </source>
</evidence>
<dbReference type="Gene3D" id="1.10.10.60">
    <property type="entry name" value="Homeodomain-like"/>
    <property type="match status" value="2"/>
</dbReference>
<comment type="caution">
    <text evidence="4">The sequence shown here is derived from an EMBL/GenBank/DDBJ whole genome shotgun (WGS) entry which is preliminary data.</text>
</comment>
<dbReference type="InterPro" id="IPR029062">
    <property type="entry name" value="Class_I_gatase-like"/>
</dbReference>
<keyword evidence="5" id="KW-1185">Reference proteome</keyword>
<protein>
    <submittedName>
        <fullName evidence="4">AraC family transcriptional regulator with amidase-like domain</fullName>
    </submittedName>
</protein>
<keyword evidence="2" id="KW-0804">Transcription</keyword>
<evidence type="ECO:0000256" key="1">
    <source>
        <dbReference type="ARBA" id="ARBA00023015"/>
    </source>
</evidence>
<dbReference type="Proteomes" id="UP000321261">
    <property type="component" value="Unassembled WGS sequence"/>
</dbReference>
<dbReference type="InterPro" id="IPR018060">
    <property type="entry name" value="HTH_AraC"/>
</dbReference>
<dbReference type="PROSITE" id="PS01124">
    <property type="entry name" value="HTH_ARAC_FAMILY_2"/>
    <property type="match status" value="1"/>
</dbReference>
<evidence type="ECO:0000313" key="4">
    <source>
        <dbReference type="EMBL" id="TWF77703.1"/>
    </source>
</evidence>
<dbReference type="CDD" id="cd03137">
    <property type="entry name" value="GATase1_AraC_1"/>
    <property type="match status" value="1"/>
</dbReference>
<dbReference type="SUPFAM" id="SSF52317">
    <property type="entry name" value="Class I glutamine amidotransferase-like"/>
    <property type="match status" value="1"/>
</dbReference>
<feature type="domain" description="HTH araC/xylS-type" evidence="3">
    <location>
        <begin position="221"/>
        <end position="319"/>
    </location>
</feature>
<dbReference type="PANTHER" id="PTHR43130:SF3">
    <property type="entry name" value="HTH-TYPE TRANSCRIPTIONAL REGULATOR RV1931C"/>
    <property type="match status" value="1"/>
</dbReference>
<dbReference type="SUPFAM" id="SSF46689">
    <property type="entry name" value="Homeodomain-like"/>
    <property type="match status" value="2"/>
</dbReference>
<name>A0A561SS80_9PSEU</name>
<proteinExistence type="predicted"/>
<dbReference type="Pfam" id="PF01965">
    <property type="entry name" value="DJ-1_PfpI"/>
    <property type="match status" value="1"/>
</dbReference>
<accession>A0A561SS80</accession>
<evidence type="ECO:0000256" key="2">
    <source>
        <dbReference type="ARBA" id="ARBA00023163"/>
    </source>
</evidence>
<dbReference type="GO" id="GO:0003700">
    <property type="term" value="F:DNA-binding transcription factor activity"/>
    <property type="evidence" value="ECO:0007669"/>
    <property type="project" value="InterPro"/>
</dbReference>
<dbReference type="GO" id="GO:0043565">
    <property type="term" value="F:sequence-specific DNA binding"/>
    <property type="evidence" value="ECO:0007669"/>
    <property type="project" value="InterPro"/>
</dbReference>
<dbReference type="InterPro" id="IPR052158">
    <property type="entry name" value="INH-QAR"/>
</dbReference>
<dbReference type="EMBL" id="VIWU01000001">
    <property type="protein sequence ID" value="TWF77703.1"/>
    <property type="molecule type" value="Genomic_DNA"/>
</dbReference>
<dbReference type="RefSeq" id="WP_246170456.1">
    <property type="nucleotide sequence ID" value="NZ_VIWU01000001.1"/>
</dbReference>
<dbReference type="InterPro" id="IPR002818">
    <property type="entry name" value="DJ-1/PfpI"/>
</dbReference>
<keyword evidence="1" id="KW-0805">Transcription regulation</keyword>
<reference evidence="4 5" key="1">
    <citation type="submission" date="2019-06" db="EMBL/GenBank/DDBJ databases">
        <title>Sequencing the genomes of 1000 actinobacteria strains.</title>
        <authorList>
            <person name="Klenk H.-P."/>
        </authorList>
    </citation>
    <scope>NUCLEOTIDE SEQUENCE [LARGE SCALE GENOMIC DNA]</scope>
    <source>
        <strain evidence="4 5">DSM 45671</strain>
    </source>
</reference>
<dbReference type="AlphaFoldDB" id="A0A561SS80"/>